<dbReference type="Gene3D" id="1.10.10.10">
    <property type="entry name" value="Winged helix-like DNA-binding domain superfamily/Winged helix DNA-binding domain"/>
    <property type="match status" value="1"/>
</dbReference>
<dbReference type="InterPro" id="IPR055247">
    <property type="entry name" value="InsJ-like_HTH"/>
</dbReference>
<evidence type="ECO:0000256" key="1">
    <source>
        <dbReference type="ARBA" id="ARBA00038232"/>
    </source>
</evidence>
<dbReference type="Gene3D" id="1.10.10.60">
    <property type="entry name" value="Homeodomain-like"/>
    <property type="match status" value="1"/>
</dbReference>
<sequence>MAKYSFEFKLAIVQEYLEGKGGLGYLAKKHGVSSKNQVHGWINAYREFGEDGLLRKRKKQSYSFQFKIDAIELYQTSELSYREVANHLRINQPALVVNWMKIFRSKGLDGLSKMKGSSSILSKKEEKEDISKLTPKEHNRIKELEKQVRSLQIENAFLKELRKLRKQEAQQRRTNQSHESSTASEDHSN</sequence>
<evidence type="ECO:0000259" key="3">
    <source>
        <dbReference type="Pfam" id="PF13518"/>
    </source>
</evidence>
<dbReference type="PANTHER" id="PTHR33795">
    <property type="entry name" value="INSERTION ELEMENT IS150 PROTEIN INSJ"/>
    <property type="match status" value="1"/>
</dbReference>
<comment type="caution">
    <text evidence="4">The sequence shown here is derived from an EMBL/GenBank/DDBJ whole genome shotgun (WGS) entry which is preliminary data.</text>
</comment>
<dbReference type="SUPFAM" id="SSF46689">
    <property type="entry name" value="Homeodomain-like"/>
    <property type="match status" value="1"/>
</dbReference>
<dbReference type="PANTHER" id="PTHR33795:SF1">
    <property type="entry name" value="INSERTION ELEMENT IS150 PROTEIN INSJ"/>
    <property type="match status" value="1"/>
</dbReference>
<reference evidence="4 5" key="1">
    <citation type="submission" date="2017-05" db="EMBL/GenBank/DDBJ databases">
        <title>The Genome Sequence of Enterococcus mundtii 6B1_DIV0119.</title>
        <authorList>
            <consortium name="The Broad Institute Genomics Platform"/>
            <consortium name="The Broad Institute Genomic Center for Infectious Diseases"/>
            <person name="Earl A."/>
            <person name="Manson A."/>
            <person name="Schwartman J."/>
            <person name="Gilmore M."/>
            <person name="Abouelleil A."/>
            <person name="Cao P."/>
            <person name="Chapman S."/>
            <person name="Cusick C."/>
            <person name="Shea T."/>
            <person name="Young S."/>
            <person name="Neafsey D."/>
            <person name="Nusbaum C."/>
            <person name="Birren B."/>
        </authorList>
    </citation>
    <scope>NUCLEOTIDE SEQUENCE [LARGE SCALE GENOMIC DNA]</scope>
    <source>
        <strain evidence="4 5">6B1_DIV0119</strain>
    </source>
</reference>
<dbReference type="InterPro" id="IPR052057">
    <property type="entry name" value="IS150/IS1296_orfA-like"/>
</dbReference>
<dbReference type="EMBL" id="NGMS01000004">
    <property type="protein sequence ID" value="OTP24872.1"/>
    <property type="molecule type" value="Genomic_DNA"/>
</dbReference>
<feature type="compositionally biased region" description="Polar residues" evidence="2">
    <location>
        <begin position="172"/>
        <end position="183"/>
    </location>
</feature>
<dbReference type="AlphaFoldDB" id="A0A242KW54"/>
<feature type="region of interest" description="Disordered" evidence="2">
    <location>
        <begin position="164"/>
        <end position="189"/>
    </location>
</feature>
<dbReference type="InterPro" id="IPR010921">
    <property type="entry name" value="Trp_repressor/repl_initiator"/>
</dbReference>
<dbReference type="GO" id="GO:0043565">
    <property type="term" value="F:sequence-specific DNA binding"/>
    <property type="evidence" value="ECO:0007669"/>
    <property type="project" value="InterPro"/>
</dbReference>
<gene>
    <name evidence="4" type="ORF">A5802_003027</name>
</gene>
<protein>
    <recommendedName>
        <fullName evidence="3">Insertion element IS150 protein InsJ-like helix-turn-helix domain-containing protein</fullName>
    </recommendedName>
</protein>
<proteinExistence type="inferred from homology"/>
<organism evidence="4 5">
    <name type="scientific">Enterococcus mundtii</name>
    <dbReference type="NCBI Taxonomy" id="53346"/>
    <lineage>
        <taxon>Bacteria</taxon>
        <taxon>Bacillati</taxon>
        <taxon>Bacillota</taxon>
        <taxon>Bacilli</taxon>
        <taxon>Lactobacillales</taxon>
        <taxon>Enterococcaceae</taxon>
        <taxon>Enterococcus</taxon>
    </lineage>
</organism>
<dbReference type="Proteomes" id="UP000195024">
    <property type="component" value="Unassembled WGS sequence"/>
</dbReference>
<evidence type="ECO:0000256" key="2">
    <source>
        <dbReference type="SAM" id="MobiDB-lite"/>
    </source>
</evidence>
<evidence type="ECO:0000313" key="4">
    <source>
        <dbReference type="EMBL" id="OTP24872.1"/>
    </source>
</evidence>
<dbReference type="InterPro" id="IPR009057">
    <property type="entry name" value="Homeodomain-like_sf"/>
</dbReference>
<name>A0A242KW54_ENTMU</name>
<feature type="domain" description="Insertion element IS150 protein InsJ-like helix-turn-helix" evidence="3">
    <location>
        <begin position="8"/>
        <end position="59"/>
    </location>
</feature>
<dbReference type="InterPro" id="IPR036388">
    <property type="entry name" value="WH-like_DNA-bd_sf"/>
</dbReference>
<evidence type="ECO:0000313" key="5">
    <source>
        <dbReference type="Proteomes" id="UP000195024"/>
    </source>
</evidence>
<dbReference type="Pfam" id="PF13518">
    <property type="entry name" value="HTH_28"/>
    <property type="match status" value="1"/>
</dbReference>
<accession>A0A242KW54</accession>
<dbReference type="SUPFAM" id="SSF48295">
    <property type="entry name" value="TrpR-like"/>
    <property type="match status" value="1"/>
</dbReference>
<comment type="similarity">
    <text evidence="1">Belongs to the IS150/IS1296 orfA family.</text>
</comment>